<sequence length="686" mass="74662">MKTCGNRNYRKWLALMVSGGLAVTALAGCGGSDGGTEQSAQTEVSEGIKTAAEDNKVTTFALPDGSEESEIYVEPIADLPDDFIRGMDASAVLSLENSGVTYYNYEGKEQDVFETLAQSGVNYIRLRVWNDPYDADGNGYGGGNNDVATAVVLGKRATAYGMKVCVDFHYSDFWADPKRQHAPKAWEGMSALEKSEALYDFTKESLAELLDAGVDVGMVQVGNEINNGMAGEEDVDTVMDLIASGSRAVREIAKDYGKDIKVAVHYTNIEDYEEVDTRAANLQNAGVDYDLFGLSYYPYWDGTMENMQAVAENIENTYGKDVYIAETSYCYTTEDGDGFANSFAGTEDLVDGYAATVQSQATMIRDICAAADEAGALGVFYWEGTWIPVGDADADNTALWEKYGSGWASSYSSDYDPDDAGLYYGGCSWDNQAMFDFTGHPLASLNVFKYLKYGATAPLAVDFITEVAVTCDVGGEVTLPDTVEVVYNDRAANTQEDVTWDAEQLAAIDTSKAGSYEVAGTLADGTAVTAQVEVEMVNYVLNPSFEDEDTSMWKVSYEGENNPTDFQNKADDAYTGDIAFHFWSGDSDMDFFIEQEFTDLAPGTYQLSAYAQGGDMSTDASMELYAVADGTEWTDPFMMTTYADWQNPTVTGIKVTDGTLTIGVRFKCNVKSWGTVDDVTLNRISD</sequence>
<protein>
    <recommendedName>
        <fullName evidence="4">Arabinogalactan endo-beta-1,4-galactanase</fullName>
        <ecNumber evidence="4">3.2.1.89</ecNumber>
    </recommendedName>
</protein>
<feature type="domain" description="Bacterial Ig-like" evidence="5">
    <location>
        <begin position="464"/>
        <end position="523"/>
    </location>
</feature>
<dbReference type="Pfam" id="PF07745">
    <property type="entry name" value="Glyco_hydro_53"/>
    <property type="match status" value="1"/>
</dbReference>
<dbReference type="GO" id="GO:0045490">
    <property type="term" value="P:pectin catabolic process"/>
    <property type="evidence" value="ECO:0007669"/>
    <property type="project" value="TreeGrafter"/>
</dbReference>
<comment type="similarity">
    <text evidence="1 4">Belongs to the glycosyl hydrolase 53 family.</text>
</comment>
<comment type="caution">
    <text evidence="6">The sequence shown here is derived from an EMBL/GenBank/DDBJ whole genome shotgun (WGS) entry which is preliminary data.</text>
</comment>
<evidence type="ECO:0000256" key="4">
    <source>
        <dbReference type="RuleBase" id="RU361192"/>
    </source>
</evidence>
<dbReference type="GO" id="GO:0031218">
    <property type="term" value="F:arabinogalactan endo-1,4-beta-galactosidase activity"/>
    <property type="evidence" value="ECO:0007669"/>
    <property type="project" value="UniProtKB-EC"/>
</dbReference>
<evidence type="ECO:0000259" key="5">
    <source>
        <dbReference type="Pfam" id="PF07532"/>
    </source>
</evidence>
<dbReference type="InterPro" id="IPR011683">
    <property type="entry name" value="Glyco_hydro_53"/>
</dbReference>
<dbReference type="InterPro" id="IPR017853">
    <property type="entry name" value="GH"/>
</dbReference>
<evidence type="ECO:0000256" key="1">
    <source>
        <dbReference type="ARBA" id="ARBA00010687"/>
    </source>
</evidence>
<proteinExistence type="inferred from homology"/>
<dbReference type="Gene3D" id="3.20.20.80">
    <property type="entry name" value="Glycosidases"/>
    <property type="match status" value="1"/>
</dbReference>
<dbReference type="Proteomes" id="UP000266172">
    <property type="component" value="Unassembled WGS sequence"/>
</dbReference>
<keyword evidence="3 4" id="KW-0326">Glycosidase</keyword>
<gene>
    <name evidence="6" type="ORF">DWX93_03345</name>
</gene>
<dbReference type="PANTHER" id="PTHR34983:SF2">
    <property type="entry name" value="ENDO-BETA-1,4-GALACTANASE"/>
    <property type="match status" value="1"/>
</dbReference>
<dbReference type="Pfam" id="PF07532">
    <property type="entry name" value="Big_4"/>
    <property type="match status" value="1"/>
</dbReference>
<dbReference type="EMBL" id="QRVL01000001">
    <property type="protein sequence ID" value="RGS42374.1"/>
    <property type="molecule type" value="Genomic_DNA"/>
</dbReference>
<reference evidence="6 7" key="1">
    <citation type="submission" date="2018-08" db="EMBL/GenBank/DDBJ databases">
        <title>A genome reference for cultivated species of the human gut microbiota.</title>
        <authorList>
            <person name="Zou Y."/>
            <person name="Xue W."/>
            <person name="Luo G."/>
        </authorList>
    </citation>
    <scope>NUCLEOTIDE SEQUENCE [LARGE SCALE GENOMIC DNA]</scope>
    <source>
        <strain evidence="6 7">AF22-12AC</strain>
    </source>
</reference>
<dbReference type="PROSITE" id="PS51257">
    <property type="entry name" value="PROKAR_LIPOPROTEIN"/>
    <property type="match status" value="1"/>
</dbReference>
<keyword evidence="2 4" id="KW-0378">Hydrolase</keyword>
<feature type="signal peptide" evidence="4">
    <location>
        <begin position="1"/>
        <end position="27"/>
    </location>
</feature>
<evidence type="ECO:0000256" key="2">
    <source>
        <dbReference type="ARBA" id="ARBA00022801"/>
    </source>
</evidence>
<dbReference type="InterPro" id="IPR011081">
    <property type="entry name" value="Big_4"/>
</dbReference>
<name>A0A395VDD2_9FIRM</name>
<dbReference type="GO" id="GO:0015926">
    <property type="term" value="F:glucosidase activity"/>
    <property type="evidence" value="ECO:0007669"/>
    <property type="project" value="InterPro"/>
</dbReference>
<keyword evidence="4" id="KW-0732">Signal</keyword>
<accession>A0A395VDD2</accession>
<dbReference type="RefSeq" id="WP_118096614.1">
    <property type="nucleotide sequence ID" value="NZ_QRVL01000001.1"/>
</dbReference>
<dbReference type="EC" id="3.2.1.89" evidence="4"/>
<organism evidence="6 7">
    <name type="scientific">Roseburia hominis</name>
    <dbReference type="NCBI Taxonomy" id="301301"/>
    <lineage>
        <taxon>Bacteria</taxon>
        <taxon>Bacillati</taxon>
        <taxon>Bacillota</taxon>
        <taxon>Clostridia</taxon>
        <taxon>Lachnospirales</taxon>
        <taxon>Lachnospiraceae</taxon>
        <taxon>Roseburia</taxon>
    </lineage>
</organism>
<comment type="catalytic activity">
    <reaction evidence="4">
        <text>The enzyme specifically hydrolyzes (1-&gt;4)-beta-D-galactosidic linkages in type I arabinogalactans.</text>
        <dbReference type="EC" id="3.2.1.89"/>
    </reaction>
</comment>
<evidence type="ECO:0000256" key="3">
    <source>
        <dbReference type="ARBA" id="ARBA00023295"/>
    </source>
</evidence>
<feature type="chain" id="PRO_5017105770" description="Arabinogalactan endo-beta-1,4-galactanase" evidence="4">
    <location>
        <begin position="28"/>
        <end position="686"/>
    </location>
</feature>
<dbReference type="SUPFAM" id="SSF51445">
    <property type="entry name" value="(Trans)glycosidases"/>
    <property type="match status" value="1"/>
</dbReference>
<evidence type="ECO:0000313" key="6">
    <source>
        <dbReference type="EMBL" id="RGS42374.1"/>
    </source>
</evidence>
<dbReference type="PANTHER" id="PTHR34983">
    <property type="entry name" value="ARABINOGALACTAN ENDO-BETA-1,4-GALACTANASE A"/>
    <property type="match status" value="1"/>
</dbReference>
<dbReference type="AlphaFoldDB" id="A0A395VDD2"/>
<evidence type="ECO:0000313" key="7">
    <source>
        <dbReference type="Proteomes" id="UP000266172"/>
    </source>
</evidence>
<dbReference type="Gene3D" id="2.60.120.260">
    <property type="entry name" value="Galactose-binding domain-like"/>
    <property type="match status" value="1"/>
</dbReference>